<dbReference type="EMBL" id="GGEC01012767">
    <property type="protein sequence ID" value="MBW93250.1"/>
    <property type="molecule type" value="Transcribed_RNA"/>
</dbReference>
<name>A0A2P2JIG2_RHIMU</name>
<organism evidence="1">
    <name type="scientific">Rhizophora mucronata</name>
    <name type="common">Asiatic mangrove</name>
    <dbReference type="NCBI Taxonomy" id="61149"/>
    <lineage>
        <taxon>Eukaryota</taxon>
        <taxon>Viridiplantae</taxon>
        <taxon>Streptophyta</taxon>
        <taxon>Embryophyta</taxon>
        <taxon>Tracheophyta</taxon>
        <taxon>Spermatophyta</taxon>
        <taxon>Magnoliopsida</taxon>
        <taxon>eudicotyledons</taxon>
        <taxon>Gunneridae</taxon>
        <taxon>Pentapetalae</taxon>
        <taxon>rosids</taxon>
        <taxon>fabids</taxon>
        <taxon>Malpighiales</taxon>
        <taxon>Rhizophoraceae</taxon>
        <taxon>Rhizophora</taxon>
    </lineage>
</organism>
<evidence type="ECO:0000313" key="1">
    <source>
        <dbReference type="EMBL" id="MBW93250.1"/>
    </source>
</evidence>
<accession>A0A2P2JIG2</accession>
<reference evidence="1" key="1">
    <citation type="submission" date="2018-02" db="EMBL/GenBank/DDBJ databases">
        <title>Rhizophora mucronata_Transcriptome.</title>
        <authorList>
            <person name="Meera S.P."/>
            <person name="Sreeshan A."/>
            <person name="Augustine A."/>
        </authorList>
    </citation>
    <scope>NUCLEOTIDE SEQUENCE</scope>
    <source>
        <tissue evidence="1">Leaf</tissue>
    </source>
</reference>
<sequence length="75" mass="8712">MHFLVELRSFDGFTIYAFHDPIKCMFGRMVRFAKPMFIAINKHTNTIILKLPSLHFGSKSIWSIIQFGGCSYLLQ</sequence>
<proteinExistence type="predicted"/>
<dbReference type="AlphaFoldDB" id="A0A2P2JIG2"/>
<protein>
    <submittedName>
        <fullName evidence="1">Uncharacterized protein</fullName>
    </submittedName>
</protein>